<keyword evidence="4" id="KW-0732">Signal</keyword>
<evidence type="ECO:0000256" key="4">
    <source>
        <dbReference type="ARBA" id="ARBA00022729"/>
    </source>
</evidence>
<dbReference type="Pfam" id="PF00884">
    <property type="entry name" value="Sulfatase"/>
    <property type="match status" value="1"/>
</dbReference>
<dbReference type="PANTHER" id="PTHR45953">
    <property type="entry name" value="IDURONATE 2-SULFATASE"/>
    <property type="match status" value="1"/>
</dbReference>
<dbReference type="EMBL" id="CAKKNE010000001">
    <property type="protein sequence ID" value="CAH0365181.1"/>
    <property type="molecule type" value="Genomic_DNA"/>
</dbReference>
<keyword evidence="6" id="KW-0106">Calcium</keyword>
<comment type="cofactor">
    <cofactor evidence="1">
        <name>Ca(2+)</name>
        <dbReference type="ChEBI" id="CHEBI:29108"/>
    </cofactor>
</comment>
<dbReference type="Proteomes" id="UP000789595">
    <property type="component" value="Unassembled WGS sequence"/>
</dbReference>
<name>A0A8J2S8A1_9STRA</name>
<keyword evidence="3" id="KW-0479">Metal-binding</keyword>
<dbReference type="InterPro" id="IPR024607">
    <property type="entry name" value="Sulfatase_CS"/>
</dbReference>
<dbReference type="PANTHER" id="PTHR45953:SF1">
    <property type="entry name" value="IDURONATE 2-SULFATASE"/>
    <property type="match status" value="1"/>
</dbReference>
<dbReference type="InterPro" id="IPR035874">
    <property type="entry name" value="IDS"/>
</dbReference>
<dbReference type="SUPFAM" id="SSF53649">
    <property type="entry name" value="Alkaline phosphatase-like"/>
    <property type="match status" value="1"/>
</dbReference>
<dbReference type="AlphaFoldDB" id="A0A8J2S8A1"/>
<dbReference type="InterPro" id="IPR017850">
    <property type="entry name" value="Alkaline_phosphatase_core_sf"/>
</dbReference>
<evidence type="ECO:0000259" key="7">
    <source>
        <dbReference type="Pfam" id="PF00884"/>
    </source>
</evidence>
<evidence type="ECO:0000313" key="8">
    <source>
        <dbReference type="EMBL" id="CAH0365181.1"/>
    </source>
</evidence>
<dbReference type="Gene3D" id="3.40.720.10">
    <property type="entry name" value="Alkaline Phosphatase, subunit A"/>
    <property type="match status" value="1"/>
</dbReference>
<organism evidence="8 9">
    <name type="scientific">Pelagomonas calceolata</name>
    <dbReference type="NCBI Taxonomy" id="35677"/>
    <lineage>
        <taxon>Eukaryota</taxon>
        <taxon>Sar</taxon>
        <taxon>Stramenopiles</taxon>
        <taxon>Ochrophyta</taxon>
        <taxon>Pelagophyceae</taxon>
        <taxon>Pelagomonadales</taxon>
        <taxon>Pelagomonadaceae</taxon>
        <taxon>Pelagomonas</taxon>
    </lineage>
</organism>
<reference evidence="8" key="1">
    <citation type="submission" date="2021-11" db="EMBL/GenBank/DDBJ databases">
        <authorList>
            <consortium name="Genoscope - CEA"/>
            <person name="William W."/>
        </authorList>
    </citation>
    <scope>NUCLEOTIDE SEQUENCE</scope>
</reference>
<dbReference type="GO" id="GO:0004423">
    <property type="term" value="F:iduronate-2-sulfatase activity"/>
    <property type="evidence" value="ECO:0007669"/>
    <property type="project" value="InterPro"/>
</dbReference>
<dbReference type="GO" id="GO:0005737">
    <property type="term" value="C:cytoplasm"/>
    <property type="evidence" value="ECO:0007669"/>
    <property type="project" value="TreeGrafter"/>
</dbReference>
<dbReference type="GO" id="GO:0046872">
    <property type="term" value="F:metal ion binding"/>
    <property type="evidence" value="ECO:0007669"/>
    <property type="project" value="UniProtKB-KW"/>
</dbReference>
<evidence type="ECO:0000256" key="2">
    <source>
        <dbReference type="ARBA" id="ARBA00008779"/>
    </source>
</evidence>
<feature type="non-terminal residue" evidence="8">
    <location>
        <position position="1"/>
    </location>
</feature>
<keyword evidence="5" id="KW-0378">Hydrolase</keyword>
<evidence type="ECO:0000256" key="6">
    <source>
        <dbReference type="ARBA" id="ARBA00022837"/>
    </source>
</evidence>
<protein>
    <recommendedName>
        <fullName evidence="7">Sulfatase N-terminal domain-containing protein</fullName>
    </recommendedName>
</protein>
<dbReference type="PROSITE" id="PS00523">
    <property type="entry name" value="SULFATASE_1"/>
    <property type="match status" value="1"/>
</dbReference>
<sequence>GWCCSHIYACTALWTIAKCHDKYAKHPQVAAAMRRSTSLAVLLGAAAAAASSKKKQKKKPVNVLWLLVDDLRPQLGAYGQRETQTPRLDALAREGVVFERAYCQLSVCAPSRNSFMTGRRPDSLRVYNFVDHFRSTTPDAIALPEFFRSKGYVTLGAGKTYQPGKPPMYDEGRSWSGEMPYLHLTKNLTRCAERHPQSNKFLDVCPTEGPDVDFMDRRTADYSIEAMSIARTKKKPFFVACGLYRPHLRWHVPKRFYDLYGTSNIRAPRRTRQVPVDMPDVAWANEGCHTMTTREYGTKKVMINRPLPVQMQRDLVRGYMACVSWVDQLSGEVLDALDARGGKEDTIVLLSSDHGFHLGEQASWTKHTLFEHSARVPFVIRAPGIKPGRTRAPVELIDIYRTLADLAHLSKVPEDVQGSSLVPVLRDTRSQIRNFSLTQYPRCPRDWSKMWDANCKRLSAKDIPVMGYSLRVPGWRFTEWYRWERDPGAPIFEGGPPRGRVSTPIATELYALPETIEDDFDAFERRNVAAHADAACALRGLREALLELLACQHGASARDRA</sequence>
<gene>
    <name evidence="8" type="ORF">PECAL_1P16050</name>
</gene>
<evidence type="ECO:0000256" key="5">
    <source>
        <dbReference type="ARBA" id="ARBA00022801"/>
    </source>
</evidence>
<feature type="non-terminal residue" evidence="8">
    <location>
        <position position="561"/>
    </location>
</feature>
<comment type="similarity">
    <text evidence="2">Belongs to the sulfatase family.</text>
</comment>
<evidence type="ECO:0000256" key="3">
    <source>
        <dbReference type="ARBA" id="ARBA00022723"/>
    </source>
</evidence>
<evidence type="ECO:0000256" key="1">
    <source>
        <dbReference type="ARBA" id="ARBA00001913"/>
    </source>
</evidence>
<feature type="domain" description="Sulfatase N-terminal" evidence="7">
    <location>
        <begin position="62"/>
        <end position="408"/>
    </location>
</feature>
<comment type="caution">
    <text evidence="8">The sequence shown here is derived from an EMBL/GenBank/DDBJ whole genome shotgun (WGS) entry which is preliminary data.</text>
</comment>
<dbReference type="CDD" id="cd16030">
    <property type="entry name" value="iduronate-2-sulfatase"/>
    <property type="match status" value="1"/>
</dbReference>
<accession>A0A8J2S8A1</accession>
<proteinExistence type="inferred from homology"/>
<dbReference type="InterPro" id="IPR000917">
    <property type="entry name" value="Sulfatase_N"/>
</dbReference>
<dbReference type="OrthoDB" id="96314at2759"/>
<evidence type="ECO:0000313" key="9">
    <source>
        <dbReference type="Proteomes" id="UP000789595"/>
    </source>
</evidence>
<keyword evidence="9" id="KW-1185">Reference proteome</keyword>